<feature type="domain" description="AB hydrolase-1" evidence="1">
    <location>
        <begin position="22"/>
        <end position="252"/>
    </location>
</feature>
<proteinExistence type="predicted"/>
<evidence type="ECO:0000313" key="3">
    <source>
        <dbReference type="Proteomes" id="UP000463224"/>
    </source>
</evidence>
<dbReference type="PANTHER" id="PTHR43798:SF29">
    <property type="entry name" value="AB HYDROLASE-1 DOMAIN-CONTAINING PROTEIN"/>
    <property type="match status" value="1"/>
</dbReference>
<keyword evidence="2" id="KW-0378">Hydrolase</keyword>
<gene>
    <name evidence="2" type="ORF">GN330_10215</name>
</gene>
<dbReference type="PANTHER" id="PTHR43798">
    <property type="entry name" value="MONOACYLGLYCEROL LIPASE"/>
    <property type="match status" value="1"/>
</dbReference>
<organism evidence="2 3">
    <name type="scientific">Nitratireductor arenosus</name>
    <dbReference type="NCBI Taxonomy" id="2682096"/>
    <lineage>
        <taxon>Bacteria</taxon>
        <taxon>Pseudomonadati</taxon>
        <taxon>Pseudomonadota</taxon>
        <taxon>Alphaproteobacteria</taxon>
        <taxon>Hyphomicrobiales</taxon>
        <taxon>Phyllobacteriaceae</taxon>
        <taxon>Nitratireductor</taxon>
    </lineage>
</organism>
<dbReference type="Gene3D" id="3.40.50.1820">
    <property type="entry name" value="alpha/beta hydrolase"/>
    <property type="match status" value="1"/>
</dbReference>
<keyword evidence="3" id="KW-1185">Reference proteome</keyword>
<protein>
    <submittedName>
        <fullName evidence="2">Alpha/beta fold hydrolase</fullName>
    </submittedName>
</protein>
<dbReference type="RefSeq" id="WP_156712556.1">
    <property type="nucleotide sequence ID" value="NZ_WPHG01000002.1"/>
</dbReference>
<dbReference type="InterPro" id="IPR000073">
    <property type="entry name" value="AB_hydrolase_1"/>
</dbReference>
<dbReference type="InterPro" id="IPR050266">
    <property type="entry name" value="AB_hydrolase_sf"/>
</dbReference>
<accession>A0A844QHT3</accession>
<evidence type="ECO:0000313" key="2">
    <source>
        <dbReference type="EMBL" id="MVA97618.1"/>
    </source>
</evidence>
<dbReference type="AlphaFoldDB" id="A0A844QHT3"/>
<reference evidence="2 3" key="1">
    <citation type="submission" date="2019-12" db="EMBL/GenBank/DDBJ databases">
        <title>Nitratireductor arenosus sp. nov., Isolated from sea sand, Jeju island, South Korea.</title>
        <authorList>
            <person name="Kim W."/>
        </authorList>
    </citation>
    <scope>NUCLEOTIDE SEQUENCE [LARGE SCALE GENOMIC DNA]</scope>
    <source>
        <strain evidence="2 3">CAU 1489</strain>
    </source>
</reference>
<dbReference type="Pfam" id="PF00561">
    <property type="entry name" value="Abhydrolase_1"/>
    <property type="match status" value="1"/>
</dbReference>
<dbReference type="PRINTS" id="PR00111">
    <property type="entry name" value="ABHYDROLASE"/>
</dbReference>
<dbReference type="SUPFAM" id="SSF53474">
    <property type="entry name" value="alpha/beta-Hydrolases"/>
    <property type="match status" value="1"/>
</dbReference>
<comment type="caution">
    <text evidence="2">The sequence shown here is derived from an EMBL/GenBank/DDBJ whole genome shotgun (WGS) entry which is preliminary data.</text>
</comment>
<dbReference type="GO" id="GO:0016787">
    <property type="term" value="F:hydrolase activity"/>
    <property type="evidence" value="ECO:0007669"/>
    <property type="project" value="UniProtKB-KW"/>
</dbReference>
<evidence type="ECO:0000259" key="1">
    <source>
        <dbReference type="Pfam" id="PF00561"/>
    </source>
</evidence>
<dbReference type="Proteomes" id="UP000463224">
    <property type="component" value="Unassembled WGS sequence"/>
</dbReference>
<sequence>MPYVEANGARLHYLDEGSGPHTVVFSHGLLFRGEMFRAQIDRLKQHYRCIAYDHRGQGDSAIASDGYDMDTLTEDAAALIVALDVGPCHFVGLSMGGFVGMRLALRRPELLRSLTLLDTSAGAEPAKNLPRYRTLNFIARWFGLGIVSGRIMPIMFGKTYLDNPTRAAEREMWRKRIVSADRTGITRAVAGVIDRQGLGETIAAIKTPTLILVGEEDVATPPEKSETMHRLIPGSKLVRIPKAGHSSTIEAPEAVNAALEAFLVGHDT</sequence>
<dbReference type="InterPro" id="IPR029058">
    <property type="entry name" value="AB_hydrolase_fold"/>
</dbReference>
<dbReference type="PRINTS" id="PR00412">
    <property type="entry name" value="EPOXHYDRLASE"/>
</dbReference>
<dbReference type="EMBL" id="WPHG01000002">
    <property type="protein sequence ID" value="MVA97618.1"/>
    <property type="molecule type" value="Genomic_DNA"/>
</dbReference>
<dbReference type="InterPro" id="IPR000639">
    <property type="entry name" value="Epox_hydrolase-like"/>
</dbReference>
<name>A0A844QHT3_9HYPH</name>